<reference evidence="1 2" key="1">
    <citation type="submission" date="2019-07" db="EMBL/GenBank/DDBJ databases">
        <title>Whole genome shotgun sequence of Skermanella aerolata NBRC 106429.</title>
        <authorList>
            <person name="Hosoyama A."/>
            <person name="Uohara A."/>
            <person name="Ohji S."/>
            <person name="Ichikawa N."/>
        </authorList>
    </citation>
    <scope>NUCLEOTIDE SEQUENCE [LARGE SCALE GENOMIC DNA]</scope>
    <source>
        <strain evidence="1 2">NBRC 106429</strain>
    </source>
</reference>
<evidence type="ECO:0000313" key="2">
    <source>
        <dbReference type="Proteomes" id="UP000321523"/>
    </source>
</evidence>
<comment type="caution">
    <text evidence="1">The sequence shown here is derived from an EMBL/GenBank/DDBJ whole genome shotgun (WGS) entry which is preliminary data.</text>
</comment>
<name>A0A512E3G9_9PROT</name>
<dbReference type="RefSeq" id="WP_157599385.1">
    <property type="nucleotide sequence ID" value="NZ_BJYZ01000071.1"/>
</dbReference>
<dbReference type="EMBL" id="BJYZ01000071">
    <property type="protein sequence ID" value="GEO43283.1"/>
    <property type="molecule type" value="Genomic_DNA"/>
</dbReference>
<keyword evidence="2" id="KW-1185">Reference proteome</keyword>
<evidence type="ECO:0000313" key="1">
    <source>
        <dbReference type="EMBL" id="GEO43283.1"/>
    </source>
</evidence>
<gene>
    <name evidence="1" type="ORF">SAE02_74310</name>
</gene>
<organism evidence="1 2">
    <name type="scientific">Skermanella aerolata</name>
    <dbReference type="NCBI Taxonomy" id="393310"/>
    <lineage>
        <taxon>Bacteria</taxon>
        <taxon>Pseudomonadati</taxon>
        <taxon>Pseudomonadota</taxon>
        <taxon>Alphaproteobacteria</taxon>
        <taxon>Rhodospirillales</taxon>
        <taxon>Azospirillaceae</taxon>
        <taxon>Skermanella</taxon>
    </lineage>
</organism>
<dbReference type="Proteomes" id="UP000321523">
    <property type="component" value="Unassembled WGS sequence"/>
</dbReference>
<dbReference type="AlphaFoldDB" id="A0A512E3G9"/>
<proteinExistence type="predicted"/>
<protein>
    <submittedName>
        <fullName evidence="1">Uncharacterized protein</fullName>
    </submittedName>
</protein>
<sequence>MSSESDLNKRIATIRPELRGGTCVFVTVSPGGANSLGLGAVMSFP</sequence>
<accession>A0A512E3G9</accession>